<feature type="transmembrane region" description="Helical" evidence="1">
    <location>
        <begin position="191"/>
        <end position="208"/>
    </location>
</feature>
<proteinExistence type="predicted"/>
<feature type="transmembrane region" description="Helical" evidence="1">
    <location>
        <begin position="166"/>
        <end position="185"/>
    </location>
</feature>
<evidence type="ECO:0000256" key="1">
    <source>
        <dbReference type="SAM" id="Phobius"/>
    </source>
</evidence>
<feature type="transmembrane region" description="Helical" evidence="1">
    <location>
        <begin position="103"/>
        <end position="123"/>
    </location>
</feature>
<feature type="transmembrane region" description="Helical" evidence="1">
    <location>
        <begin position="228"/>
        <end position="248"/>
    </location>
</feature>
<feature type="transmembrane region" description="Helical" evidence="1">
    <location>
        <begin position="32"/>
        <end position="50"/>
    </location>
</feature>
<dbReference type="Proteomes" id="UP000016927">
    <property type="component" value="Unassembled WGS sequence"/>
</dbReference>
<feature type="transmembrane region" description="Helical" evidence="1">
    <location>
        <begin position="57"/>
        <end position="83"/>
    </location>
</feature>
<evidence type="ECO:0000313" key="3">
    <source>
        <dbReference type="Proteomes" id="UP000016927"/>
    </source>
</evidence>
<keyword evidence="1" id="KW-1133">Transmembrane helix</keyword>
<organism evidence="2 3">
    <name type="scientific">Nosema bombycis (strain CQ1 / CVCC 102059)</name>
    <name type="common">Microsporidian parasite</name>
    <name type="synonym">Pebrine of silkworm</name>
    <dbReference type="NCBI Taxonomy" id="578461"/>
    <lineage>
        <taxon>Eukaryota</taxon>
        <taxon>Fungi</taxon>
        <taxon>Fungi incertae sedis</taxon>
        <taxon>Microsporidia</taxon>
        <taxon>Nosematidae</taxon>
        <taxon>Nosema</taxon>
    </lineage>
</organism>
<sequence>MDLTSKISRAIFIIPQQIAEPEESKFPLTLEYSMITIFISCFYEIVFFLLEKYNFKIYYYLPIIMDFLRSIIIGLIASIILINAQIETVELDHLSTIGYLINYSPFIILPSIFLLVAIGIYLFHECNKKFIKYKKLNDDMEMLPLNVAPVVPVSEMKQMSRTEIFAAYYSPLIYLSLSFFHSFFIGFGFNSLQYFGCFEVIIFIYKIIEIFQTKECLNKRGVKGIAYYILKFAFILITPFSIVFRGLIMTDDIVKITKLCENIFFGSFVFMSLFETFVPLLKPRMYFLCKCIFIWLVFWLTVAFITVPE</sequence>
<dbReference type="EMBL" id="KB909359">
    <property type="protein sequence ID" value="EOB12394.1"/>
    <property type="molecule type" value="Genomic_DNA"/>
</dbReference>
<keyword evidence="1" id="KW-0472">Membrane</keyword>
<dbReference type="HOGENOM" id="CLU_900444_0_0_1"/>
<gene>
    <name evidence="2" type="ORF">NBO_451g0005</name>
</gene>
<feature type="transmembrane region" description="Helical" evidence="1">
    <location>
        <begin position="287"/>
        <end position="307"/>
    </location>
</feature>
<keyword evidence="3" id="KW-1185">Reference proteome</keyword>
<protein>
    <submittedName>
        <fullName evidence="2">Uncharacterized protein</fullName>
    </submittedName>
</protein>
<feature type="transmembrane region" description="Helical" evidence="1">
    <location>
        <begin position="263"/>
        <end position="280"/>
    </location>
</feature>
<accession>R0M327</accession>
<keyword evidence="1" id="KW-0812">Transmembrane</keyword>
<evidence type="ECO:0000313" key="2">
    <source>
        <dbReference type="EMBL" id="EOB12394.1"/>
    </source>
</evidence>
<reference evidence="2 3" key="1">
    <citation type="journal article" date="2013" name="BMC Genomics">
        <title>Comparative genomics of parasitic silkworm microsporidia reveal an association between genome expansion and host adaptation.</title>
        <authorList>
            <person name="Pan G."/>
            <person name="Xu J."/>
            <person name="Li T."/>
            <person name="Xia Q."/>
            <person name="Liu S.L."/>
            <person name="Zhang G."/>
            <person name="Li S."/>
            <person name="Li C."/>
            <person name="Liu H."/>
            <person name="Yang L."/>
            <person name="Liu T."/>
            <person name="Zhang X."/>
            <person name="Wu Z."/>
            <person name="Fan W."/>
            <person name="Dang X."/>
            <person name="Xiang H."/>
            <person name="Tao M."/>
            <person name="Li Y."/>
            <person name="Hu J."/>
            <person name="Li Z."/>
            <person name="Lin L."/>
            <person name="Luo J."/>
            <person name="Geng L."/>
            <person name="Wang L."/>
            <person name="Long M."/>
            <person name="Wan Y."/>
            <person name="He N."/>
            <person name="Zhang Z."/>
            <person name="Lu C."/>
            <person name="Keeling P.J."/>
            <person name="Wang J."/>
            <person name="Xiang Z."/>
            <person name="Zhou Z."/>
        </authorList>
    </citation>
    <scope>NUCLEOTIDE SEQUENCE [LARGE SCALE GENOMIC DNA]</scope>
    <source>
        <strain evidence="3">CQ1 / CVCC 102059</strain>
    </source>
</reference>
<name>R0M327_NOSB1</name>
<dbReference type="AlphaFoldDB" id="R0M327"/>
<dbReference type="VEuPathDB" id="MicrosporidiaDB:NBO_451g0005"/>